<proteinExistence type="predicted"/>
<dbReference type="SUPFAM" id="SSF56601">
    <property type="entry name" value="beta-lactamase/transpeptidase-like"/>
    <property type="match status" value="1"/>
</dbReference>
<accession>A0A2A6RDI4</accession>
<keyword evidence="2" id="KW-0472">Membrane</keyword>
<dbReference type="GO" id="GO:0016020">
    <property type="term" value="C:membrane"/>
    <property type="evidence" value="ECO:0007669"/>
    <property type="project" value="UniProtKB-SubCell"/>
</dbReference>
<dbReference type="InterPro" id="IPR001466">
    <property type="entry name" value="Beta-lactam-related"/>
</dbReference>
<dbReference type="Gene3D" id="3.40.710.10">
    <property type="entry name" value="DD-peptidase/beta-lactamase superfamily"/>
    <property type="match status" value="1"/>
</dbReference>
<dbReference type="OrthoDB" id="9803467at2"/>
<dbReference type="InterPro" id="IPR050491">
    <property type="entry name" value="AmpC-like"/>
</dbReference>
<dbReference type="PANTHER" id="PTHR46825">
    <property type="entry name" value="D-ALANYL-D-ALANINE-CARBOXYPEPTIDASE/ENDOPEPTIDASE AMPH"/>
    <property type="match status" value="1"/>
</dbReference>
<protein>
    <recommendedName>
        <fullName evidence="3">Beta-lactamase-related domain-containing protein</fullName>
    </recommendedName>
</protein>
<evidence type="ECO:0000313" key="4">
    <source>
        <dbReference type="EMBL" id="PDV99298.1"/>
    </source>
</evidence>
<comment type="caution">
    <text evidence="4">The sequence shown here is derived from an EMBL/GenBank/DDBJ whole genome shotgun (WGS) entry which is preliminary data.</text>
</comment>
<organism evidence="4 5">
    <name type="scientific">Candidatus Viridilinea mediisalina</name>
    <dbReference type="NCBI Taxonomy" id="2024553"/>
    <lineage>
        <taxon>Bacteria</taxon>
        <taxon>Bacillati</taxon>
        <taxon>Chloroflexota</taxon>
        <taxon>Chloroflexia</taxon>
        <taxon>Chloroflexales</taxon>
        <taxon>Chloroflexineae</taxon>
        <taxon>Oscillochloridaceae</taxon>
        <taxon>Candidatus Viridilinea</taxon>
    </lineage>
</organism>
<name>A0A2A6RDI4_9CHLR</name>
<dbReference type="Pfam" id="PF00144">
    <property type="entry name" value="Beta-lactamase"/>
    <property type="match status" value="1"/>
</dbReference>
<dbReference type="EMBL" id="NQWI01000234">
    <property type="protein sequence ID" value="PDV99298.1"/>
    <property type="molecule type" value="Genomic_DNA"/>
</dbReference>
<dbReference type="InterPro" id="IPR012338">
    <property type="entry name" value="Beta-lactam/transpept-like"/>
</dbReference>
<dbReference type="AlphaFoldDB" id="A0A2A6RDI4"/>
<dbReference type="Proteomes" id="UP000220527">
    <property type="component" value="Unassembled WGS sequence"/>
</dbReference>
<gene>
    <name evidence="4" type="ORF">CJ255_21625</name>
</gene>
<comment type="subcellular location">
    <subcellularLocation>
        <location evidence="1">Membrane</location>
    </subcellularLocation>
</comment>
<evidence type="ECO:0000313" key="5">
    <source>
        <dbReference type="Proteomes" id="UP000220527"/>
    </source>
</evidence>
<evidence type="ECO:0000259" key="3">
    <source>
        <dbReference type="Pfam" id="PF00144"/>
    </source>
</evidence>
<evidence type="ECO:0000256" key="1">
    <source>
        <dbReference type="ARBA" id="ARBA00004370"/>
    </source>
</evidence>
<sequence>MPTKVGTTDEMQNLQQYWYDWYTMNSKTLHIPARIIGLLCLLLVGLSGCGAPRFGQEEVRIAGVGAGAAPELGPTVLPTVTPVWLSSEGAAGGVEPEDVPLSALMQPATPQPPMSSVERAERMDAYLAGLTQQASFSGSVLVAHQGHVLLSRGYGLANREEAIPASARTRYRLASITKPITAIGVMRLATNDLVALDASICRYLDPCPPAWQPITVNHLLRQTSGIPNYTDFAEFLHYEQQPSTPEQLVARFRHLPLGFTPGTIYHYTNSNYVLLGMIIEAASGQSYAEFLQDEIFTPLGMEHTGQDPGDFSPLAGTRGYAGARRDIPLDVSNLFAAGDLYSTVEDLYLLGLALDANQLLPPHLTNAMLTPGPGRYGIGWLIEQRHDQRLVFHPGSMSGAATWFGRYPELGLTVIVLSNNTYTNVRGITDTLVGIALE</sequence>
<keyword evidence="5" id="KW-1185">Reference proteome</keyword>
<feature type="domain" description="Beta-lactamase-related" evidence="3">
    <location>
        <begin position="131"/>
        <end position="430"/>
    </location>
</feature>
<reference evidence="5" key="1">
    <citation type="submission" date="2017-08" db="EMBL/GenBank/DDBJ databases">
        <authorList>
            <person name="Grouzdev D.S."/>
            <person name="Gaisin V.A."/>
            <person name="Rysina M.S."/>
            <person name="Gorlenko V.M."/>
        </authorList>
    </citation>
    <scope>NUCLEOTIDE SEQUENCE [LARGE SCALE GENOMIC DNA]</scope>
    <source>
        <strain evidence="5">Kir15-3F</strain>
    </source>
</reference>
<dbReference type="PANTHER" id="PTHR46825:SF11">
    <property type="entry name" value="PENICILLIN-BINDING PROTEIN 4"/>
    <property type="match status" value="1"/>
</dbReference>
<evidence type="ECO:0000256" key="2">
    <source>
        <dbReference type="ARBA" id="ARBA00023136"/>
    </source>
</evidence>